<dbReference type="InterPro" id="IPR011051">
    <property type="entry name" value="RmlC_Cupin_sf"/>
</dbReference>
<sequence>MALYHFSTRKKETGNLIAEIQQTSDITYRIFDFNRVDKNGNGRELHHDYAIRSMNYEDDSSGKIEYIENDESKTEIVSCQYFNTNIINTSSTLDLDYSNLDSFVVLLCTDEDCEIQSGENKIGLNQLESILIPASLKNIKIIAKEKTKLLEVYIA</sequence>
<protein>
    <submittedName>
        <fullName evidence="1">Uncharacterized protein</fullName>
    </submittedName>
</protein>
<proteinExistence type="predicted"/>
<dbReference type="RefSeq" id="WP_127343050.1">
    <property type="nucleotide sequence ID" value="NZ_RJJX01000005.1"/>
</dbReference>
<evidence type="ECO:0000313" key="1">
    <source>
        <dbReference type="EMBL" id="RUT78995.1"/>
    </source>
</evidence>
<dbReference type="OrthoDB" id="9808275at2"/>
<dbReference type="AlphaFoldDB" id="A0A434AWV3"/>
<dbReference type="InterPro" id="IPR014710">
    <property type="entry name" value="RmlC-like_jellyroll"/>
</dbReference>
<evidence type="ECO:0000313" key="2">
    <source>
        <dbReference type="Proteomes" id="UP000282985"/>
    </source>
</evidence>
<comment type="caution">
    <text evidence="1">The sequence shown here is derived from an EMBL/GenBank/DDBJ whole genome shotgun (WGS) entry which is preliminary data.</text>
</comment>
<name>A0A434AWV3_9BACT</name>
<dbReference type="Proteomes" id="UP000282985">
    <property type="component" value="Unassembled WGS sequence"/>
</dbReference>
<dbReference type="EMBL" id="RJJX01000005">
    <property type="protein sequence ID" value="RUT78995.1"/>
    <property type="molecule type" value="Genomic_DNA"/>
</dbReference>
<organism evidence="1 2">
    <name type="scientific">Ancylomarina longa</name>
    <dbReference type="NCBI Taxonomy" id="2487017"/>
    <lineage>
        <taxon>Bacteria</taxon>
        <taxon>Pseudomonadati</taxon>
        <taxon>Bacteroidota</taxon>
        <taxon>Bacteroidia</taxon>
        <taxon>Marinilabiliales</taxon>
        <taxon>Marinifilaceae</taxon>
        <taxon>Ancylomarina</taxon>
    </lineage>
</organism>
<reference evidence="1 2" key="1">
    <citation type="submission" date="2018-11" db="EMBL/GenBank/DDBJ databases">
        <title>Parancylomarina longa gen. nov., sp. nov., isolated from sediments of southern Okinawa.</title>
        <authorList>
            <person name="Fu T."/>
        </authorList>
    </citation>
    <scope>NUCLEOTIDE SEQUENCE [LARGE SCALE GENOMIC DNA]</scope>
    <source>
        <strain evidence="1 2">T3-2 S1-C</strain>
    </source>
</reference>
<accession>A0A434AWV3</accession>
<gene>
    <name evidence="1" type="ORF">DLK05_05815</name>
</gene>
<keyword evidence="2" id="KW-1185">Reference proteome</keyword>
<dbReference type="Gene3D" id="2.60.120.10">
    <property type="entry name" value="Jelly Rolls"/>
    <property type="match status" value="2"/>
</dbReference>
<dbReference type="SUPFAM" id="SSF51182">
    <property type="entry name" value="RmlC-like cupins"/>
    <property type="match status" value="1"/>
</dbReference>